<keyword evidence="6" id="KW-1185">Reference proteome</keyword>
<dbReference type="PANTHER" id="PTHR36220:SF1">
    <property type="entry name" value="GAMMA TUBULIN COMPLEX COMPONENT C-TERMINAL DOMAIN-CONTAINING PROTEIN"/>
    <property type="match status" value="1"/>
</dbReference>
<dbReference type="InterPro" id="IPR013519">
    <property type="entry name" value="Int_alpha_beta-p"/>
</dbReference>
<keyword evidence="3" id="KW-0325">Glycoprotein</keyword>
<dbReference type="RefSeq" id="WP_380761696.1">
    <property type="nucleotide sequence ID" value="NZ_JBHSRF010000088.1"/>
</dbReference>
<reference evidence="6" key="1">
    <citation type="journal article" date="2019" name="Int. J. Syst. Evol. Microbiol.">
        <title>The Global Catalogue of Microorganisms (GCM) 10K type strain sequencing project: providing services to taxonomists for standard genome sequencing and annotation.</title>
        <authorList>
            <consortium name="The Broad Institute Genomics Platform"/>
            <consortium name="The Broad Institute Genome Sequencing Center for Infectious Disease"/>
            <person name="Wu L."/>
            <person name="Ma J."/>
        </authorList>
    </citation>
    <scope>NUCLEOTIDE SEQUENCE [LARGE SCALE GENOMIC DNA]</scope>
    <source>
        <strain evidence="6">JCM 30346</strain>
    </source>
</reference>
<accession>A0ABW1NTY7</accession>
<proteinExistence type="predicted"/>
<feature type="signal peptide" evidence="4">
    <location>
        <begin position="1"/>
        <end position="24"/>
    </location>
</feature>
<comment type="caution">
    <text evidence="5">The sequence shown here is derived from an EMBL/GenBank/DDBJ whole genome shotgun (WGS) entry which is preliminary data.</text>
</comment>
<dbReference type="InterPro" id="IPR028994">
    <property type="entry name" value="Integrin_alpha_N"/>
</dbReference>
<dbReference type="PROSITE" id="PS51257">
    <property type="entry name" value="PROKAR_LIPOPROTEIN"/>
    <property type="match status" value="1"/>
</dbReference>
<evidence type="ECO:0000256" key="2">
    <source>
        <dbReference type="ARBA" id="ARBA00022737"/>
    </source>
</evidence>
<dbReference type="InterPro" id="IPR013517">
    <property type="entry name" value="FG-GAP"/>
</dbReference>
<evidence type="ECO:0000313" key="5">
    <source>
        <dbReference type="EMBL" id="MFC6086471.1"/>
    </source>
</evidence>
<dbReference type="Pfam" id="PF14312">
    <property type="entry name" value="FG-GAP_2"/>
    <property type="match status" value="2"/>
</dbReference>
<feature type="chain" id="PRO_5045535753" description="Integrin-like protein" evidence="4">
    <location>
        <begin position="25"/>
        <end position="486"/>
    </location>
</feature>
<gene>
    <name evidence="5" type="ORF">ACFP1K_35240</name>
</gene>
<dbReference type="Proteomes" id="UP001596137">
    <property type="component" value="Unassembled WGS sequence"/>
</dbReference>
<dbReference type="SMART" id="SM00191">
    <property type="entry name" value="Int_alpha"/>
    <property type="match status" value="7"/>
</dbReference>
<evidence type="ECO:0000256" key="4">
    <source>
        <dbReference type="SAM" id="SignalP"/>
    </source>
</evidence>
<keyword evidence="1 4" id="KW-0732">Signal</keyword>
<dbReference type="PANTHER" id="PTHR36220">
    <property type="entry name" value="UNNAMED PRODUCT"/>
    <property type="match status" value="1"/>
</dbReference>
<dbReference type="Gene3D" id="2.130.10.130">
    <property type="entry name" value="Integrin alpha, N-terminal"/>
    <property type="match status" value="2"/>
</dbReference>
<protein>
    <recommendedName>
        <fullName evidence="7">Integrin-like protein</fullName>
    </recommendedName>
</protein>
<dbReference type="EMBL" id="JBHSRF010000088">
    <property type="protein sequence ID" value="MFC6086471.1"/>
    <property type="molecule type" value="Genomic_DNA"/>
</dbReference>
<dbReference type="SUPFAM" id="SSF69318">
    <property type="entry name" value="Integrin alpha N-terminal domain"/>
    <property type="match status" value="2"/>
</dbReference>
<keyword evidence="2" id="KW-0677">Repeat</keyword>
<organism evidence="5 6">
    <name type="scientific">Sphaerisporangium aureirubrum</name>
    <dbReference type="NCBI Taxonomy" id="1544736"/>
    <lineage>
        <taxon>Bacteria</taxon>
        <taxon>Bacillati</taxon>
        <taxon>Actinomycetota</taxon>
        <taxon>Actinomycetes</taxon>
        <taxon>Streptosporangiales</taxon>
        <taxon>Streptosporangiaceae</taxon>
        <taxon>Sphaerisporangium</taxon>
    </lineage>
</organism>
<sequence>MNPRSVLAAVLAAGLLLAALPVTATAGTAACDGAQDFDGDGQADAVVGDPLAGAGGTRGAGAVHIVPIGDAGKGTVLTSPDPRAGDAFGWSVRTALLDDDPCLDVVVGAPYAAVDGEAGAGAAYVFYGGAAPRRDPVRLTAPTPERDAHFGWSLAAGRLPGEPAAVVVGAPYEDADATTDSGAVYVYGARDLTDARPITQESEGVVGNGEEGDLYGWSLALGRLGGTPGDLDLAIGTPYENNDGAGKQTGNTGKDNSGAVEVLFDVTDPGELSAVKWTLSEAARGLPENAGDRFGHALAYAEFKGDPYLAVSAPLADTGGRDSGVVQLFGLNSKGELAPARTLRPGVGGLRGDSPAAGSAFGWSLTMLAASGDLSLAVGSPFESRGGTETGVVRRIPLTGDGTAGMITAPGAVPYDHFGWSLATSGSADPLSAGDVLLAGSPDQSAGKGALTLLRPGSPPRVVAPGLNGLPAAPGTALADFGASLG</sequence>
<evidence type="ECO:0000256" key="3">
    <source>
        <dbReference type="ARBA" id="ARBA00023180"/>
    </source>
</evidence>
<evidence type="ECO:0008006" key="7">
    <source>
        <dbReference type="Google" id="ProtNLM"/>
    </source>
</evidence>
<evidence type="ECO:0000313" key="6">
    <source>
        <dbReference type="Proteomes" id="UP001596137"/>
    </source>
</evidence>
<evidence type="ECO:0000256" key="1">
    <source>
        <dbReference type="ARBA" id="ARBA00022729"/>
    </source>
</evidence>
<name>A0ABW1NTY7_9ACTN</name>
<dbReference type="PROSITE" id="PS51470">
    <property type="entry name" value="FG_GAP"/>
    <property type="match status" value="2"/>
</dbReference>